<dbReference type="AlphaFoldDB" id="A0A371AWN4"/>
<protein>
    <submittedName>
        <fullName evidence="2">Uncharacterized protein</fullName>
    </submittedName>
</protein>
<keyword evidence="1" id="KW-0732">Signal</keyword>
<proteinExistence type="predicted"/>
<comment type="caution">
    <text evidence="2">The sequence shown here is derived from an EMBL/GenBank/DDBJ whole genome shotgun (WGS) entry which is preliminary data.</text>
</comment>
<accession>A0A371AWN4</accession>
<keyword evidence="3" id="KW-1185">Reference proteome</keyword>
<reference evidence="2 3" key="1">
    <citation type="submission" date="2018-07" db="EMBL/GenBank/DDBJ databases">
        <title>Anaerosacharophilus polymeroproducens gen. nov. sp. nov., an anaerobic bacterium isolated from salt field.</title>
        <authorList>
            <person name="Kim W."/>
            <person name="Yang S.-H."/>
            <person name="Oh J."/>
            <person name="Lee J.-H."/>
            <person name="Kwon K.K."/>
        </authorList>
    </citation>
    <scope>NUCLEOTIDE SEQUENCE [LARGE SCALE GENOMIC DNA]</scope>
    <source>
        <strain evidence="2 3">MCWD5</strain>
    </source>
</reference>
<dbReference type="EMBL" id="QRCT01000016">
    <property type="protein sequence ID" value="RDU23996.1"/>
    <property type="molecule type" value="Genomic_DNA"/>
</dbReference>
<feature type="signal peptide" evidence="1">
    <location>
        <begin position="1"/>
        <end position="30"/>
    </location>
</feature>
<evidence type="ECO:0000313" key="2">
    <source>
        <dbReference type="EMBL" id="RDU23996.1"/>
    </source>
</evidence>
<evidence type="ECO:0000313" key="3">
    <source>
        <dbReference type="Proteomes" id="UP000255036"/>
    </source>
</evidence>
<dbReference type="RefSeq" id="WP_115481430.1">
    <property type="nucleotide sequence ID" value="NZ_QRCT01000016.1"/>
</dbReference>
<gene>
    <name evidence="2" type="ORF">DWV06_06800</name>
</gene>
<sequence length="59" mass="6723">MIKKLKRHFAGALLMTMLATLMSEYAPVNAETLKEATLSLNRRDQSKDQSRDQALCRIN</sequence>
<feature type="chain" id="PRO_5016737450" evidence="1">
    <location>
        <begin position="31"/>
        <end position="59"/>
    </location>
</feature>
<dbReference type="Proteomes" id="UP000255036">
    <property type="component" value="Unassembled WGS sequence"/>
</dbReference>
<name>A0A371AWN4_9FIRM</name>
<evidence type="ECO:0000256" key="1">
    <source>
        <dbReference type="SAM" id="SignalP"/>
    </source>
</evidence>
<organism evidence="2 3">
    <name type="scientific">Anaerosacchariphilus polymeriproducens</name>
    <dbReference type="NCBI Taxonomy" id="1812858"/>
    <lineage>
        <taxon>Bacteria</taxon>
        <taxon>Bacillati</taxon>
        <taxon>Bacillota</taxon>
        <taxon>Clostridia</taxon>
        <taxon>Lachnospirales</taxon>
        <taxon>Lachnospiraceae</taxon>
        <taxon>Anaerosacchariphilus</taxon>
    </lineage>
</organism>